<dbReference type="EMBL" id="CP048630">
    <property type="protein sequence ID" value="QIB34713.1"/>
    <property type="molecule type" value="Genomic_DNA"/>
</dbReference>
<organism evidence="2 3">
    <name type="scientific">Ancylobacter pratisalsi</name>
    <dbReference type="NCBI Taxonomy" id="1745854"/>
    <lineage>
        <taxon>Bacteria</taxon>
        <taxon>Pseudomonadati</taxon>
        <taxon>Pseudomonadota</taxon>
        <taxon>Alphaproteobacteria</taxon>
        <taxon>Hyphomicrobiales</taxon>
        <taxon>Xanthobacteraceae</taxon>
        <taxon>Ancylobacter</taxon>
    </lineage>
</organism>
<accession>A0A6P1YRN4</accession>
<reference evidence="2 3" key="1">
    <citation type="submission" date="2020-02" db="EMBL/GenBank/DDBJ databases">
        <authorList>
            <person name="Li G."/>
        </authorList>
    </citation>
    <scope>NUCLEOTIDE SEQUENCE [LARGE SCALE GENOMIC DNA]</scope>
    <source>
        <strain evidence="2 3">DSM 102029</strain>
    </source>
</reference>
<name>A0A6P1YRN4_9HYPH</name>
<evidence type="ECO:0000256" key="1">
    <source>
        <dbReference type="SAM" id="MobiDB-lite"/>
    </source>
</evidence>
<dbReference type="Proteomes" id="UP000464751">
    <property type="component" value="Chromosome"/>
</dbReference>
<dbReference type="AlphaFoldDB" id="A0A6P1YRN4"/>
<sequence length="110" mass="11445">MSYDPGNYVVDSRRLGSSYLLAAVVLGVLFAQCFPETSTADHATLSAVEPAIVVLSPARFDPSDDETDVADATSSRTPSHVAPAGFSPAGFTAAQCAAWHEGRTSSIQAL</sequence>
<evidence type="ECO:0000313" key="3">
    <source>
        <dbReference type="Proteomes" id="UP000464751"/>
    </source>
</evidence>
<feature type="region of interest" description="Disordered" evidence="1">
    <location>
        <begin position="62"/>
        <end position="83"/>
    </location>
</feature>
<dbReference type="KEGG" id="apra:G3A50_14105"/>
<gene>
    <name evidence="2" type="ORF">G3A50_14105</name>
</gene>
<proteinExistence type="predicted"/>
<protein>
    <submittedName>
        <fullName evidence="2">Uncharacterized protein</fullName>
    </submittedName>
</protein>
<evidence type="ECO:0000313" key="2">
    <source>
        <dbReference type="EMBL" id="QIB34713.1"/>
    </source>
</evidence>
<keyword evidence="3" id="KW-1185">Reference proteome</keyword>
<dbReference type="RefSeq" id="WP_163075856.1">
    <property type="nucleotide sequence ID" value="NZ_CP048630.1"/>
</dbReference>